<proteinExistence type="predicted"/>
<reference evidence="3" key="1">
    <citation type="journal article" date="2015" name="Nat. Genet.">
        <title>The genome and transcriptome of the zoonotic hookworm Ancylostoma ceylanicum identify infection-specific gene families.</title>
        <authorList>
            <person name="Schwarz E.M."/>
            <person name="Hu Y."/>
            <person name="Antoshechkin I."/>
            <person name="Miller M.M."/>
            <person name="Sternberg P.W."/>
            <person name="Aroian R.V."/>
        </authorList>
    </citation>
    <scope>NUCLEOTIDE SEQUENCE</scope>
    <source>
        <strain evidence="3">HY135</strain>
    </source>
</reference>
<sequence>MSLDLDIYGGVLQCHDDQYACESLCGFECWTVRTCEHRATSNYVCIPKPQMIILAFVIWCALTIAAFTVISLTCWRAFRFRCLGGHKVHAGLIRSVSDLEHRVQNPSLIVALPS</sequence>
<dbReference type="AlphaFoldDB" id="A0A016TAJ1"/>
<dbReference type="Proteomes" id="UP000024635">
    <property type="component" value="Unassembled WGS sequence"/>
</dbReference>
<comment type="caution">
    <text evidence="2">The sequence shown here is derived from an EMBL/GenBank/DDBJ whole genome shotgun (WGS) entry which is preliminary data.</text>
</comment>
<name>A0A016TAJ1_9BILA</name>
<evidence type="ECO:0000313" key="2">
    <source>
        <dbReference type="EMBL" id="EYB99666.1"/>
    </source>
</evidence>
<protein>
    <submittedName>
        <fullName evidence="2">Uncharacterized protein</fullName>
    </submittedName>
</protein>
<keyword evidence="1" id="KW-0812">Transmembrane</keyword>
<evidence type="ECO:0000313" key="3">
    <source>
        <dbReference type="Proteomes" id="UP000024635"/>
    </source>
</evidence>
<organism evidence="2 3">
    <name type="scientific">Ancylostoma ceylanicum</name>
    <dbReference type="NCBI Taxonomy" id="53326"/>
    <lineage>
        <taxon>Eukaryota</taxon>
        <taxon>Metazoa</taxon>
        <taxon>Ecdysozoa</taxon>
        <taxon>Nematoda</taxon>
        <taxon>Chromadorea</taxon>
        <taxon>Rhabditida</taxon>
        <taxon>Rhabditina</taxon>
        <taxon>Rhabditomorpha</taxon>
        <taxon>Strongyloidea</taxon>
        <taxon>Ancylostomatidae</taxon>
        <taxon>Ancylostomatinae</taxon>
        <taxon>Ancylostoma</taxon>
    </lineage>
</organism>
<keyword evidence="1" id="KW-0472">Membrane</keyword>
<accession>A0A016TAJ1</accession>
<dbReference type="OrthoDB" id="5789612at2759"/>
<keyword evidence="3" id="KW-1185">Reference proteome</keyword>
<feature type="transmembrane region" description="Helical" evidence="1">
    <location>
        <begin position="51"/>
        <end position="75"/>
    </location>
</feature>
<keyword evidence="1" id="KW-1133">Transmembrane helix</keyword>
<gene>
    <name evidence="2" type="primary">Acey_s0121.g992</name>
    <name evidence="2" type="ORF">Y032_0121g992</name>
</gene>
<evidence type="ECO:0000256" key="1">
    <source>
        <dbReference type="SAM" id="Phobius"/>
    </source>
</evidence>
<dbReference type="EMBL" id="JARK01001457">
    <property type="protein sequence ID" value="EYB99666.1"/>
    <property type="molecule type" value="Genomic_DNA"/>
</dbReference>